<dbReference type="PROSITE" id="PS50878">
    <property type="entry name" value="RT_POL"/>
    <property type="match status" value="1"/>
</dbReference>
<protein>
    <submittedName>
        <fullName evidence="2">Putative ribonuclease H protein</fullName>
    </submittedName>
</protein>
<dbReference type="InterPro" id="IPR043502">
    <property type="entry name" value="DNA/RNA_pol_sf"/>
</dbReference>
<dbReference type="Pfam" id="PF00078">
    <property type="entry name" value="RVT_1"/>
    <property type="match status" value="1"/>
</dbReference>
<proteinExistence type="predicted"/>
<dbReference type="Proteomes" id="UP000288805">
    <property type="component" value="Unassembled WGS sequence"/>
</dbReference>
<organism evidence="2 3">
    <name type="scientific">Vitis vinifera</name>
    <name type="common">Grape</name>
    <dbReference type="NCBI Taxonomy" id="29760"/>
    <lineage>
        <taxon>Eukaryota</taxon>
        <taxon>Viridiplantae</taxon>
        <taxon>Streptophyta</taxon>
        <taxon>Embryophyta</taxon>
        <taxon>Tracheophyta</taxon>
        <taxon>Spermatophyta</taxon>
        <taxon>Magnoliopsida</taxon>
        <taxon>eudicotyledons</taxon>
        <taxon>Gunneridae</taxon>
        <taxon>Pentapetalae</taxon>
        <taxon>rosids</taxon>
        <taxon>Vitales</taxon>
        <taxon>Vitaceae</taxon>
        <taxon>Viteae</taxon>
        <taxon>Vitis</taxon>
    </lineage>
</organism>
<evidence type="ECO:0000259" key="1">
    <source>
        <dbReference type="PROSITE" id="PS50878"/>
    </source>
</evidence>
<evidence type="ECO:0000313" key="2">
    <source>
        <dbReference type="EMBL" id="RVW60892.1"/>
    </source>
</evidence>
<evidence type="ECO:0000313" key="3">
    <source>
        <dbReference type="Proteomes" id="UP000288805"/>
    </source>
</evidence>
<gene>
    <name evidence="2" type="primary">VvCHDp000001_103</name>
    <name evidence="2" type="ORF">CK203_033521</name>
</gene>
<dbReference type="EMBL" id="QGNW01000846">
    <property type="protein sequence ID" value="RVW60892.1"/>
    <property type="molecule type" value="Genomic_DNA"/>
</dbReference>
<feature type="domain" description="Reverse transcriptase" evidence="1">
    <location>
        <begin position="45"/>
        <end position="304"/>
    </location>
</feature>
<accession>A0A438FLL1</accession>
<dbReference type="PANTHER" id="PTHR33116">
    <property type="entry name" value="REVERSE TRANSCRIPTASE ZINC-BINDING DOMAIN-CONTAINING PROTEIN-RELATED-RELATED"/>
    <property type="match status" value="1"/>
</dbReference>
<dbReference type="SUPFAM" id="SSF56672">
    <property type="entry name" value="DNA/RNA polymerases"/>
    <property type="match status" value="1"/>
</dbReference>
<dbReference type="PANTHER" id="PTHR33116:SF78">
    <property type="entry name" value="OS12G0587133 PROTEIN"/>
    <property type="match status" value="1"/>
</dbReference>
<dbReference type="InterPro" id="IPR000477">
    <property type="entry name" value="RT_dom"/>
</dbReference>
<dbReference type="AlphaFoldDB" id="A0A438FLL1"/>
<reference evidence="2 3" key="1">
    <citation type="journal article" date="2018" name="PLoS Genet.">
        <title>Population sequencing reveals clonal diversity and ancestral inbreeding in the grapevine cultivar Chardonnay.</title>
        <authorList>
            <person name="Roach M.J."/>
            <person name="Johnson D.L."/>
            <person name="Bohlmann J."/>
            <person name="van Vuuren H.J."/>
            <person name="Jones S.J."/>
            <person name="Pretorius I.S."/>
            <person name="Schmidt S.A."/>
            <person name="Borneman A.R."/>
        </authorList>
    </citation>
    <scope>NUCLEOTIDE SEQUENCE [LARGE SCALE GENOMIC DNA]</scope>
    <source>
        <strain evidence="3">cv. Chardonnay</strain>
        <tissue evidence="2">Leaf</tissue>
    </source>
</reference>
<name>A0A438FLL1_VITVI</name>
<comment type="caution">
    <text evidence="2">The sequence shown here is derived from an EMBL/GenBank/DDBJ whole genome shotgun (WGS) entry which is preliminary data.</text>
</comment>
<dbReference type="CDD" id="cd01650">
    <property type="entry name" value="RT_nLTR_like"/>
    <property type="match status" value="1"/>
</dbReference>
<sequence>MEEEVHSALRDMNGDKAPGPDGFTRAFWQFCWEFVKEEVMEMFKEFHEHNTFLKSLNATFLVLIPKKGGAEELGDFRPISLLGGLYKLLAKVLANRNKNVIGGVISSDQNAFVSDIEKAYDNVNWQFLMRVMEKMGFGTKWREWIWSCISTAKFSVLVNGEPAGFFPSSKGLRQGDPLSPYLFIMGMEVLSALLRRAVEGGCITGCRIQRAGLQGGSAAFNLPGAALGAPNKAGYVWDGVEERMRWKLALWKRQYLSKGGRITLIKSTLASMPLYQLSLFRMPKGVARRLEKLQRDFLWGGGSTGRKAHLVSWEKVCVSKEKGGLGLRKIVQLNKALLGKWVWRFARAKDEMWKRVLVAKYGQEEFGWRTKKANGAFGVGLWKEIMKETDWCWNNMTLKVGKGTKIRFWKDTWCGDVELARRFPQLFNVAAQKSATVGNYGTRMLAKEAGT</sequence>